<evidence type="ECO:0000313" key="2">
    <source>
        <dbReference type="Proteomes" id="UP000594342"/>
    </source>
</evidence>
<dbReference type="Proteomes" id="UP000594342">
    <property type="component" value="Unassembled WGS sequence"/>
</dbReference>
<comment type="caution">
    <text evidence="1">The sequence shown here is derived from an EMBL/GenBank/DDBJ whole genome shotgun (WGS) entry which is preliminary data.</text>
</comment>
<dbReference type="InterPro" id="IPR036397">
    <property type="entry name" value="RNaseH_sf"/>
</dbReference>
<dbReference type="EMBL" id="UPSH01000001">
    <property type="protein sequence ID" value="VBB18914.1"/>
    <property type="molecule type" value="Genomic_DNA"/>
</dbReference>
<evidence type="ECO:0008006" key="3">
    <source>
        <dbReference type="Google" id="ProtNLM"/>
    </source>
</evidence>
<dbReference type="GO" id="GO:0003676">
    <property type="term" value="F:nucleic acid binding"/>
    <property type="evidence" value="ECO:0007669"/>
    <property type="project" value="InterPro"/>
</dbReference>
<sequence length="459" mass="53752">LCKLFRFDVIERNLYNIVVDTTKHINIRINKMDNTSDNDSNSTDKTDRVLSRVNNNTNKSTMLDFPSDKPVTVVINSSDEKAFIRDCKKLYDLSKISNSVFCGVDFEFNMNWKLKTRYISAMQVIFVFDANVYDSTDSVKPVYVLNPLKIDKNRLKLFIKYILCSKVTKIFHGSDSLDYPHILSDLLNNHKRRFMKFLNSSVDTRFMCEITKRLSTRLNIKTEDDSRCSLYYALINSKVIDRKLFDILKKESDKINYNKPWIITKLTPEQIKYASYDVMYLYDLLRSLVKSVSIVKNTDGDVSKNNGFDLISVVNRLYRFHMINRLGLSKISEKCKVMFDSTKSARSLTKDDLYTLDQKIFELKLGEVEYYGKRIEIFFEDILSIDTTRKSIMNCLRLYKLDHTPDVERADELFAVSKTFNFMKGHQSITQLIDVVRRDNDKLENDIHCETNALIPHRQ</sequence>
<dbReference type="InterPro" id="IPR012337">
    <property type="entry name" value="RNaseH-like_sf"/>
</dbReference>
<name>A0A5K0UBL0_9VIRU</name>
<organism evidence="1 2">
    <name type="scientific">Yasminevirus sp. GU-2018</name>
    <dbReference type="NCBI Taxonomy" id="2420051"/>
    <lineage>
        <taxon>Viruses</taxon>
        <taxon>Varidnaviria</taxon>
        <taxon>Bamfordvirae</taxon>
        <taxon>Nucleocytoviricota</taxon>
        <taxon>Megaviricetes</taxon>
        <taxon>Imitervirales</taxon>
        <taxon>Mimiviridae</taxon>
        <taxon>Klosneuvirinae</taxon>
        <taxon>Yasminevirus</taxon>
        <taxon>Yasminevirus saudimassiliense</taxon>
    </lineage>
</organism>
<protein>
    <recommendedName>
        <fullName evidence="3">3'-5' exonuclease domain-containing protein</fullName>
    </recommendedName>
</protein>
<keyword evidence="2" id="KW-1185">Reference proteome</keyword>
<proteinExistence type="predicted"/>
<dbReference type="SUPFAM" id="SSF53098">
    <property type="entry name" value="Ribonuclease H-like"/>
    <property type="match status" value="1"/>
</dbReference>
<evidence type="ECO:0000313" key="1">
    <source>
        <dbReference type="EMBL" id="VBB18914.1"/>
    </source>
</evidence>
<gene>
    <name evidence="1" type="ORF">YASMINEVIRUS_1446</name>
</gene>
<dbReference type="Gene3D" id="3.30.420.10">
    <property type="entry name" value="Ribonuclease H-like superfamily/Ribonuclease H"/>
    <property type="match status" value="1"/>
</dbReference>
<reference evidence="1 2" key="1">
    <citation type="submission" date="2018-10" db="EMBL/GenBank/DDBJ databases">
        <authorList>
            <consortium name="IHU Genomes"/>
        </authorList>
    </citation>
    <scope>NUCLEOTIDE SEQUENCE [LARGE SCALE GENOMIC DNA]</scope>
    <source>
        <strain evidence="1 2">A1</strain>
    </source>
</reference>
<feature type="non-terminal residue" evidence="1">
    <location>
        <position position="1"/>
    </location>
</feature>
<accession>A0A5K0UBL0</accession>